<dbReference type="InterPro" id="IPR013151">
    <property type="entry name" value="Immunoglobulin_dom"/>
</dbReference>
<dbReference type="FunFam" id="2.60.40.10:FF:000408">
    <property type="entry name" value="Fibroblast growth factor receptor"/>
    <property type="match status" value="1"/>
</dbReference>
<dbReference type="Proteomes" id="UP000236370">
    <property type="component" value="Unassembled WGS sequence"/>
</dbReference>
<dbReference type="SUPFAM" id="SSF48726">
    <property type="entry name" value="Immunoglobulin"/>
    <property type="match status" value="1"/>
</dbReference>
<evidence type="ECO:0000259" key="5">
    <source>
        <dbReference type="PROSITE" id="PS50835"/>
    </source>
</evidence>
<dbReference type="CDD" id="cd04973">
    <property type="entry name" value="IgI_1_FGFR"/>
    <property type="match status" value="1"/>
</dbReference>
<feature type="chain" id="PRO_5014347584" evidence="4">
    <location>
        <begin position="22"/>
        <end position="150"/>
    </location>
</feature>
<gene>
    <name evidence="6" type="ORF">CK820_G0013104</name>
</gene>
<dbReference type="SMART" id="SM00409">
    <property type="entry name" value="IG"/>
    <property type="match status" value="1"/>
</dbReference>
<dbReference type="PROSITE" id="PS50835">
    <property type="entry name" value="IG_LIKE"/>
    <property type="match status" value="1"/>
</dbReference>
<protein>
    <submittedName>
        <fullName evidence="6">FGFR1 isoform 27</fullName>
    </submittedName>
</protein>
<reference evidence="6 7" key="1">
    <citation type="submission" date="2017-12" db="EMBL/GenBank/DDBJ databases">
        <title>High-resolution comparative analysis of great ape genomes.</title>
        <authorList>
            <person name="Pollen A."/>
            <person name="Hastie A."/>
            <person name="Hormozdiari F."/>
            <person name="Dougherty M."/>
            <person name="Liu R."/>
            <person name="Chaisson M."/>
            <person name="Hoppe E."/>
            <person name="Hill C."/>
            <person name="Pang A."/>
            <person name="Hillier L."/>
            <person name="Baker C."/>
            <person name="Armstrong J."/>
            <person name="Shendure J."/>
            <person name="Paten B."/>
            <person name="Wilson R."/>
            <person name="Chao H."/>
            <person name="Schneider V."/>
            <person name="Ventura M."/>
            <person name="Kronenberg Z."/>
            <person name="Murali S."/>
            <person name="Gordon D."/>
            <person name="Cantsilieris S."/>
            <person name="Munson K."/>
            <person name="Nelson B."/>
            <person name="Raja A."/>
            <person name="Underwood J."/>
            <person name="Diekhans M."/>
            <person name="Fiddes I."/>
            <person name="Haussler D."/>
            <person name="Eichler E."/>
        </authorList>
    </citation>
    <scope>NUCLEOTIDE SEQUENCE [LARGE SCALE GENOMIC DNA]</scope>
    <source>
        <strain evidence="6">Yerkes chimp pedigree #C0471</strain>
    </source>
</reference>
<organism evidence="6 7">
    <name type="scientific">Pan troglodytes</name>
    <name type="common">Chimpanzee</name>
    <dbReference type="NCBI Taxonomy" id="9598"/>
    <lineage>
        <taxon>Eukaryota</taxon>
        <taxon>Metazoa</taxon>
        <taxon>Chordata</taxon>
        <taxon>Craniata</taxon>
        <taxon>Vertebrata</taxon>
        <taxon>Euteleostomi</taxon>
        <taxon>Mammalia</taxon>
        <taxon>Eutheria</taxon>
        <taxon>Euarchontoglires</taxon>
        <taxon>Primates</taxon>
        <taxon>Haplorrhini</taxon>
        <taxon>Catarrhini</taxon>
        <taxon>Hominidae</taxon>
        <taxon>Pan</taxon>
    </lineage>
</organism>
<dbReference type="InterPro" id="IPR036179">
    <property type="entry name" value="Ig-like_dom_sf"/>
</dbReference>
<name>A0A2J8N7Q4_PANTR</name>
<evidence type="ECO:0000313" key="7">
    <source>
        <dbReference type="Proteomes" id="UP000236370"/>
    </source>
</evidence>
<keyword evidence="3" id="KW-0393">Immunoglobulin domain</keyword>
<evidence type="ECO:0000256" key="1">
    <source>
        <dbReference type="ARBA" id="ARBA00023157"/>
    </source>
</evidence>
<dbReference type="InterPro" id="IPR003599">
    <property type="entry name" value="Ig_sub"/>
</dbReference>
<dbReference type="Pfam" id="PF00047">
    <property type="entry name" value="ig"/>
    <property type="match status" value="1"/>
</dbReference>
<dbReference type="InterPro" id="IPR003598">
    <property type="entry name" value="Ig_sub2"/>
</dbReference>
<keyword evidence="1" id="KW-1015">Disulfide bond</keyword>
<dbReference type="AlphaFoldDB" id="A0A2J8N7Q4"/>
<sequence>MWSWKCLLFWAVLVTATLCTARPSPTLPEQAQPWGAPVEVESFLVHPGDLLQLRCRLRDDVQSINWLRDGVQLAESNRTRITGEEVEVQDSVPADSGLYACVTSSPSGSDTTYFSVNVSACPDLQEAKWCSASFHSITPLPFGLGTRLSD</sequence>
<dbReference type="SMART" id="SM00408">
    <property type="entry name" value="IGc2"/>
    <property type="match status" value="1"/>
</dbReference>
<evidence type="ECO:0000256" key="2">
    <source>
        <dbReference type="ARBA" id="ARBA00023180"/>
    </source>
</evidence>
<accession>A0A2J8N7Q4</accession>
<evidence type="ECO:0000256" key="4">
    <source>
        <dbReference type="SAM" id="SignalP"/>
    </source>
</evidence>
<keyword evidence="2" id="KW-0325">Glycoprotein</keyword>
<keyword evidence="4" id="KW-0732">Signal</keyword>
<dbReference type="Gene3D" id="2.60.40.10">
    <property type="entry name" value="Immunoglobulins"/>
    <property type="match status" value="1"/>
</dbReference>
<dbReference type="EMBL" id="NBAG03000233">
    <property type="protein sequence ID" value="PNI67804.1"/>
    <property type="molecule type" value="Genomic_DNA"/>
</dbReference>
<dbReference type="SMR" id="A0A2J8N7Q4"/>
<feature type="domain" description="Ig-like" evidence="5">
    <location>
        <begin position="25"/>
        <end position="119"/>
    </location>
</feature>
<evidence type="ECO:0000313" key="6">
    <source>
        <dbReference type="EMBL" id="PNI67804.1"/>
    </source>
</evidence>
<dbReference type="InterPro" id="IPR013783">
    <property type="entry name" value="Ig-like_fold"/>
</dbReference>
<dbReference type="InterPro" id="IPR007110">
    <property type="entry name" value="Ig-like_dom"/>
</dbReference>
<comment type="caution">
    <text evidence="6">The sequence shown here is derived from an EMBL/GenBank/DDBJ whole genome shotgun (WGS) entry which is preliminary data.</text>
</comment>
<evidence type="ECO:0000256" key="3">
    <source>
        <dbReference type="ARBA" id="ARBA00023319"/>
    </source>
</evidence>
<feature type="signal peptide" evidence="4">
    <location>
        <begin position="1"/>
        <end position="21"/>
    </location>
</feature>
<proteinExistence type="predicted"/>